<accession>A0A4U6X8Y0</accession>
<evidence type="ECO:0000313" key="2">
    <source>
        <dbReference type="EMBL" id="TKW51553.1"/>
    </source>
</evidence>
<feature type="compositionally biased region" description="Basic residues" evidence="1">
    <location>
        <begin position="282"/>
        <end position="298"/>
    </location>
</feature>
<evidence type="ECO:0000256" key="1">
    <source>
        <dbReference type="SAM" id="MobiDB-lite"/>
    </source>
</evidence>
<feature type="region of interest" description="Disordered" evidence="1">
    <location>
        <begin position="185"/>
        <end position="231"/>
    </location>
</feature>
<reference evidence="2 3" key="1">
    <citation type="journal article" date="2019" name="PLoS ONE">
        <title>Comparative genome analysis indicates high evolutionary potential of pathogenicity genes in Colletotrichum tanaceti.</title>
        <authorList>
            <person name="Lelwala R.V."/>
            <person name="Korhonen P.K."/>
            <person name="Young N.D."/>
            <person name="Scott J.B."/>
            <person name="Ades P.A."/>
            <person name="Gasser R.B."/>
            <person name="Taylor P.W.J."/>
        </authorList>
    </citation>
    <scope>NUCLEOTIDE SEQUENCE [LARGE SCALE GENOMIC DNA]</scope>
    <source>
        <strain evidence="2">BRIP57314</strain>
    </source>
</reference>
<comment type="caution">
    <text evidence="2">The sequence shown here is derived from an EMBL/GenBank/DDBJ whole genome shotgun (WGS) entry which is preliminary data.</text>
</comment>
<dbReference type="Proteomes" id="UP000310108">
    <property type="component" value="Unassembled WGS sequence"/>
</dbReference>
<keyword evidence="3" id="KW-1185">Reference proteome</keyword>
<feature type="region of interest" description="Disordered" evidence="1">
    <location>
        <begin position="255"/>
        <end position="381"/>
    </location>
</feature>
<dbReference type="EMBL" id="PJEX01000296">
    <property type="protein sequence ID" value="TKW51553.1"/>
    <property type="molecule type" value="Genomic_DNA"/>
</dbReference>
<protein>
    <submittedName>
        <fullName evidence="2">Uncharacterized protein</fullName>
    </submittedName>
</protein>
<sequence>MVDTATTNVPPAVNNSVNMDEESQLLEHAIVVHDKPHEKFFFLKRMKNNRPRLDVLFRIGQGFLHPGAHESEDYAVWEASDSLYLYRTTGPNLQILQSVASVEYTAKNSQVSRIKTEFSLKTCGIIGTRDSEGRLQILKTAISGTEFIPVRAQDRQDFLFDAKWAARVKLLAKLLQINLRTPFDGHGKSISDGNEENVVLGGSVPVRAPTKKIDKGRRQGERERSSSLDSEAQELNMFIDGADQQPNIVFDGYEEAEQRRKSRSAGLQDEDQSDSQRAISPRSKRRFKSSLKQFRRPIIKPIPPTPVTKDPSERVPSQSHYWEDPWSRSPSARPLTGRERRSVALENAKSRRAHKSEVRRQREVATADGEATQQSAGMSLL</sequence>
<organism evidence="2 3">
    <name type="scientific">Colletotrichum tanaceti</name>
    <dbReference type="NCBI Taxonomy" id="1306861"/>
    <lineage>
        <taxon>Eukaryota</taxon>
        <taxon>Fungi</taxon>
        <taxon>Dikarya</taxon>
        <taxon>Ascomycota</taxon>
        <taxon>Pezizomycotina</taxon>
        <taxon>Sordariomycetes</taxon>
        <taxon>Hypocreomycetidae</taxon>
        <taxon>Glomerellales</taxon>
        <taxon>Glomerellaceae</taxon>
        <taxon>Colletotrichum</taxon>
        <taxon>Colletotrichum destructivum species complex</taxon>
    </lineage>
</organism>
<name>A0A4U6X8Y0_9PEZI</name>
<feature type="compositionally biased region" description="Basic and acidic residues" evidence="1">
    <location>
        <begin position="211"/>
        <end position="226"/>
    </location>
</feature>
<proteinExistence type="predicted"/>
<feature type="compositionally biased region" description="Polar residues" evidence="1">
    <location>
        <begin position="371"/>
        <end position="381"/>
    </location>
</feature>
<evidence type="ECO:0000313" key="3">
    <source>
        <dbReference type="Proteomes" id="UP000310108"/>
    </source>
</evidence>
<gene>
    <name evidence="2" type="ORF">CTA1_10319</name>
</gene>
<dbReference type="STRING" id="1306861.A0A4U6X8Y0"/>
<dbReference type="AlphaFoldDB" id="A0A4U6X8Y0"/>
<feature type="compositionally biased region" description="Basic and acidic residues" evidence="1">
    <location>
        <begin position="355"/>
        <end position="365"/>
    </location>
</feature>